<organism evidence="1 2">
    <name type="scientific">Lactococcus lactis subsp. lactis</name>
    <name type="common">Streptococcus lactis</name>
    <dbReference type="NCBI Taxonomy" id="1360"/>
    <lineage>
        <taxon>Bacteria</taxon>
        <taxon>Bacillati</taxon>
        <taxon>Bacillota</taxon>
        <taxon>Bacilli</taxon>
        <taxon>Lactobacillales</taxon>
        <taxon>Streptococcaceae</taxon>
        <taxon>Lactococcus</taxon>
    </lineage>
</organism>
<gene>
    <name evidence="1" type="ORF">JCM5805K_1290</name>
</gene>
<reference evidence="1 2" key="1">
    <citation type="submission" date="2015-01" db="EMBL/GenBank/DDBJ databases">
        <title>Lactococcus lactis subsp.lactis JCM 5805 whole genome shotgun sequence.</title>
        <authorList>
            <person name="Fujii T."/>
            <person name="Tomita Y."/>
            <person name="Ikushima S."/>
            <person name="Fujiwara D."/>
        </authorList>
    </citation>
    <scope>NUCLEOTIDE SEQUENCE [LARGE SCALE GENOMIC DNA]</scope>
    <source>
        <strain evidence="1 2">JCM 5805</strain>
    </source>
</reference>
<name>A0A0B8R1P2_LACLL</name>
<evidence type="ECO:0000313" key="2">
    <source>
        <dbReference type="Proteomes" id="UP000031847"/>
    </source>
</evidence>
<sequence>MTGIFVFLLTESSVLLTRIFKMSVSKIICQNQLDV</sequence>
<dbReference type="Proteomes" id="UP000031847">
    <property type="component" value="Unassembled WGS sequence"/>
</dbReference>
<comment type="caution">
    <text evidence="1">The sequence shown here is derived from an EMBL/GenBank/DDBJ whole genome shotgun (WGS) entry which is preliminary data.</text>
</comment>
<evidence type="ECO:0000313" key="1">
    <source>
        <dbReference type="EMBL" id="GAM80179.1"/>
    </source>
</evidence>
<proteinExistence type="predicted"/>
<dbReference type="AlphaFoldDB" id="A0A0B8R1P2"/>
<accession>A0A0B8R1P2</accession>
<dbReference type="EMBL" id="BBSI01000022">
    <property type="protein sequence ID" value="GAM80179.1"/>
    <property type="molecule type" value="Genomic_DNA"/>
</dbReference>
<protein>
    <submittedName>
        <fullName evidence="1">Uncharacterized protein</fullName>
    </submittedName>
</protein>